<keyword evidence="1" id="KW-0732">Signal</keyword>
<dbReference type="InterPro" id="IPR035940">
    <property type="entry name" value="CAP_sf"/>
</dbReference>
<comment type="caution">
    <text evidence="3">The sequence shown here is derived from an EMBL/GenBank/DDBJ whole genome shotgun (WGS) entry which is preliminary data.</text>
</comment>
<dbReference type="AlphaFoldDB" id="A0A5C6S4G9"/>
<dbReference type="PROSITE" id="PS51257">
    <property type="entry name" value="PROKAR_LIPOPROTEIN"/>
    <property type="match status" value="1"/>
</dbReference>
<reference evidence="3 4" key="1">
    <citation type="submission" date="2019-08" db="EMBL/GenBank/DDBJ databases">
        <authorList>
            <person name="Ye J."/>
        </authorList>
    </citation>
    <scope>NUCLEOTIDE SEQUENCE [LARGE SCALE GENOMIC DNA]</scope>
    <source>
        <strain evidence="3 4">TK008</strain>
    </source>
</reference>
<accession>A0A5C6S4G9</accession>
<protein>
    <submittedName>
        <fullName evidence="3">CAP domain-containing protein</fullName>
    </submittedName>
</protein>
<evidence type="ECO:0000313" key="4">
    <source>
        <dbReference type="Proteomes" id="UP000321562"/>
    </source>
</evidence>
<keyword evidence="4" id="KW-1185">Reference proteome</keyword>
<feature type="signal peptide" evidence="1">
    <location>
        <begin position="1"/>
        <end position="19"/>
    </location>
</feature>
<dbReference type="CDD" id="cd05379">
    <property type="entry name" value="CAP_bacterial"/>
    <property type="match status" value="1"/>
</dbReference>
<dbReference type="SUPFAM" id="SSF55797">
    <property type="entry name" value="PR-1-like"/>
    <property type="match status" value="1"/>
</dbReference>
<evidence type="ECO:0000256" key="1">
    <source>
        <dbReference type="SAM" id="SignalP"/>
    </source>
</evidence>
<sequence length="198" mass="20763">MNILRAAGLIFTASLGLTACGPQTPAEPELTARTSTLSPRLPKGIVRTDGHEDIYVASAGRAQCLQTAAADAATALASTNASRAQHGLAPLRTDPRLQRSAESHACDMAQRGTLTHAGGKSKGPMGRVKQRGYKPRLAAENIAGGRFDLGRVMSEWSSSPGHRSNMMIAGLRDFGIGKAVAADGKIVFWAAVYAQPAR</sequence>
<name>A0A5C6S4G9_9RHOB</name>
<gene>
    <name evidence="3" type="ORF">FQV27_10750</name>
</gene>
<dbReference type="Pfam" id="PF00188">
    <property type="entry name" value="CAP"/>
    <property type="match status" value="1"/>
</dbReference>
<proteinExistence type="predicted"/>
<feature type="domain" description="SCP" evidence="2">
    <location>
        <begin position="78"/>
        <end position="193"/>
    </location>
</feature>
<dbReference type="OrthoDB" id="9811255at2"/>
<evidence type="ECO:0000259" key="2">
    <source>
        <dbReference type="Pfam" id="PF00188"/>
    </source>
</evidence>
<dbReference type="RefSeq" id="WP_147098278.1">
    <property type="nucleotide sequence ID" value="NZ_JBHUFH010000012.1"/>
</dbReference>
<feature type="chain" id="PRO_5022678853" evidence="1">
    <location>
        <begin position="20"/>
        <end position="198"/>
    </location>
</feature>
<dbReference type="Gene3D" id="3.40.33.10">
    <property type="entry name" value="CAP"/>
    <property type="match status" value="1"/>
</dbReference>
<dbReference type="Proteomes" id="UP000321562">
    <property type="component" value="Unassembled WGS sequence"/>
</dbReference>
<dbReference type="EMBL" id="VOPL01000004">
    <property type="protein sequence ID" value="TXB68473.1"/>
    <property type="molecule type" value="Genomic_DNA"/>
</dbReference>
<dbReference type="InterPro" id="IPR014044">
    <property type="entry name" value="CAP_dom"/>
</dbReference>
<evidence type="ECO:0000313" key="3">
    <source>
        <dbReference type="EMBL" id="TXB68473.1"/>
    </source>
</evidence>
<dbReference type="PANTHER" id="PTHR31157:SF1">
    <property type="entry name" value="SCP DOMAIN-CONTAINING PROTEIN"/>
    <property type="match status" value="1"/>
</dbReference>
<organism evidence="3 4">
    <name type="scientific">Paracoccus aurantiacus</name>
    <dbReference type="NCBI Taxonomy" id="2599412"/>
    <lineage>
        <taxon>Bacteria</taxon>
        <taxon>Pseudomonadati</taxon>
        <taxon>Pseudomonadota</taxon>
        <taxon>Alphaproteobacteria</taxon>
        <taxon>Rhodobacterales</taxon>
        <taxon>Paracoccaceae</taxon>
        <taxon>Paracoccus</taxon>
    </lineage>
</organism>
<dbReference type="PANTHER" id="PTHR31157">
    <property type="entry name" value="SCP DOMAIN-CONTAINING PROTEIN"/>
    <property type="match status" value="1"/>
</dbReference>